<comment type="caution">
    <text evidence="1">The sequence shown here is derived from an EMBL/GenBank/DDBJ whole genome shotgun (WGS) entry which is preliminary data.</text>
</comment>
<organism evidence="1 2">
    <name type="scientific">Hypsibius exemplaris</name>
    <name type="common">Freshwater tardigrade</name>
    <dbReference type="NCBI Taxonomy" id="2072580"/>
    <lineage>
        <taxon>Eukaryota</taxon>
        <taxon>Metazoa</taxon>
        <taxon>Ecdysozoa</taxon>
        <taxon>Tardigrada</taxon>
        <taxon>Eutardigrada</taxon>
        <taxon>Parachela</taxon>
        <taxon>Hypsibioidea</taxon>
        <taxon>Hypsibiidae</taxon>
        <taxon>Hypsibius</taxon>
    </lineage>
</organism>
<sequence length="163" mass="18925">MPFDHLIMAEWRLPRLIQMRKTDHGGRSSLLLFHMRASIGWHAAPRRSATVMPRRRHQELPKLGASRELAGLFSTPLASCVVAVVESRSAQERLVFCKTEWTEAKKAGRKVFRPLILDRPANWERWPVSKLVDMLVLVMVARLCDKRVKGYQRARWFQSRAPQ</sequence>
<reference evidence="2" key="1">
    <citation type="submission" date="2017-01" db="EMBL/GenBank/DDBJ databases">
        <title>Comparative genomics of anhydrobiosis in the tardigrade Hypsibius dujardini.</title>
        <authorList>
            <person name="Yoshida Y."/>
            <person name="Koutsovoulos G."/>
            <person name="Laetsch D."/>
            <person name="Stevens L."/>
            <person name="Kumar S."/>
            <person name="Horikawa D."/>
            <person name="Ishino K."/>
            <person name="Komine S."/>
            <person name="Tomita M."/>
            <person name="Blaxter M."/>
            <person name="Arakawa K."/>
        </authorList>
    </citation>
    <scope>NUCLEOTIDE SEQUENCE [LARGE SCALE GENOMIC DNA]</scope>
    <source>
        <strain evidence="2">Z151</strain>
    </source>
</reference>
<dbReference type="Proteomes" id="UP000192578">
    <property type="component" value="Unassembled WGS sequence"/>
</dbReference>
<proteinExistence type="predicted"/>
<accession>A0A9X6NG15</accession>
<keyword evidence="2" id="KW-1185">Reference proteome</keyword>
<gene>
    <name evidence="1" type="ORF">BV898_16818</name>
</gene>
<protein>
    <submittedName>
        <fullName evidence="1">Uncharacterized protein</fullName>
    </submittedName>
</protein>
<dbReference type="EMBL" id="MTYJ01000264">
    <property type="protein sequence ID" value="OWA52363.1"/>
    <property type="molecule type" value="Genomic_DNA"/>
</dbReference>
<dbReference type="AlphaFoldDB" id="A0A9X6NG15"/>
<name>A0A9X6NG15_HYPEX</name>
<evidence type="ECO:0000313" key="1">
    <source>
        <dbReference type="EMBL" id="OWA52363.1"/>
    </source>
</evidence>
<evidence type="ECO:0000313" key="2">
    <source>
        <dbReference type="Proteomes" id="UP000192578"/>
    </source>
</evidence>